<gene>
    <name evidence="1" type="ORF">KCH_66730</name>
</gene>
<proteinExistence type="predicted"/>
<protein>
    <submittedName>
        <fullName evidence="1">Uncharacterized protein</fullName>
    </submittedName>
</protein>
<dbReference type="Proteomes" id="UP000027178">
    <property type="component" value="Unassembled WGS sequence"/>
</dbReference>
<dbReference type="RefSeq" id="WP_035868613.1">
    <property type="nucleotide sequence ID" value="NZ_KK853997.1"/>
</dbReference>
<evidence type="ECO:0000313" key="1">
    <source>
        <dbReference type="EMBL" id="KDN81571.1"/>
    </source>
</evidence>
<name>A0A066YU07_9ACTN</name>
<dbReference type="HOGENOM" id="CLU_1739490_0_0_11"/>
<reference evidence="1 2" key="1">
    <citation type="submission" date="2014-05" db="EMBL/GenBank/DDBJ databases">
        <title>Draft Genome Sequence of Kitasatospora cheerisanensis KCTC 2395.</title>
        <authorList>
            <person name="Nam D.H."/>
        </authorList>
    </citation>
    <scope>NUCLEOTIDE SEQUENCE [LARGE SCALE GENOMIC DNA]</scope>
    <source>
        <strain evidence="1 2">KCTC 2395</strain>
    </source>
</reference>
<comment type="caution">
    <text evidence="1">The sequence shown here is derived from an EMBL/GenBank/DDBJ whole genome shotgun (WGS) entry which is preliminary data.</text>
</comment>
<sequence length="163" mass="17213">MSSSESAASVLQDHAVLWSVGEIRAGEVIGAACDALVAGFDSPALRTLAGCERADADYDVPALLPAALAELGLIHYPVGSPAGREAAAGALARQLLAGALTPRELAFRIHQRFGRQLPLVERLAELDDEYDTLEYSDRTPAQLDAEVTSEARRLARHAAPGVN</sequence>
<accession>A0A066YU07</accession>
<dbReference type="AlphaFoldDB" id="A0A066YU07"/>
<organism evidence="1 2">
    <name type="scientific">Kitasatospora cheerisanensis KCTC 2395</name>
    <dbReference type="NCBI Taxonomy" id="1348663"/>
    <lineage>
        <taxon>Bacteria</taxon>
        <taxon>Bacillati</taxon>
        <taxon>Actinomycetota</taxon>
        <taxon>Actinomycetes</taxon>
        <taxon>Kitasatosporales</taxon>
        <taxon>Streptomycetaceae</taxon>
        <taxon>Kitasatospora</taxon>
    </lineage>
</organism>
<dbReference type="OrthoDB" id="4228461at2"/>
<dbReference type="eggNOG" id="ENOG5032ZAK">
    <property type="taxonomic scope" value="Bacteria"/>
</dbReference>
<dbReference type="EMBL" id="JNBY01000138">
    <property type="protein sequence ID" value="KDN81571.1"/>
    <property type="molecule type" value="Genomic_DNA"/>
</dbReference>
<dbReference type="PATRIC" id="fig|1348663.4.peg.6456"/>
<evidence type="ECO:0000313" key="2">
    <source>
        <dbReference type="Proteomes" id="UP000027178"/>
    </source>
</evidence>
<keyword evidence="2" id="KW-1185">Reference proteome</keyword>